<comment type="caution">
    <text evidence="2">The sequence shown here is derived from an EMBL/GenBank/DDBJ whole genome shotgun (WGS) entry which is preliminary data.</text>
</comment>
<keyword evidence="1" id="KW-0732">Signal</keyword>
<name>A0A2H9TID4_9FUNG</name>
<evidence type="ECO:0000313" key="3">
    <source>
        <dbReference type="Proteomes" id="UP000240830"/>
    </source>
</evidence>
<evidence type="ECO:0000313" key="2">
    <source>
        <dbReference type="EMBL" id="PJF17489.1"/>
    </source>
</evidence>
<gene>
    <name evidence="2" type="ORF">PSACC_02696</name>
</gene>
<reference evidence="2 3" key="1">
    <citation type="submission" date="2016-10" db="EMBL/GenBank/DDBJ databases">
        <title>The genome of Paramicrosporidium saccamoebae is the missing link in understanding Cryptomycota and Microsporidia evolution.</title>
        <authorList>
            <person name="Quandt C.A."/>
            <person name="Beaudet D."/>
            <person name="Corsaro D."/>
            <person name="Michel R."/>
            <person name="Corradi N."/>
            <person name="James T."/>
        </authorList>
    </citation>
    <scope>NUCLEOTIDE SEQUENCE [LARGE SCALE GENOMIC DNA]</scope>
    <source>
        <strain evidence="2 3">KSL3</strain>
    </source>
</reference>
<dbReference type="AlphaFoldDB" id="A0A2H9TID4"/>
<feature type="signal peptide" evidence="1">
    <location>
        <begin position="1"/>
        <end position="17"/>
    </location>
</feature>
<dbReference type="Proteomes" id="UP000240830">
    <property type="component" value="Unassembled WGS sequence"/>
</dbReference>
<proteinExistence type="predicted"/>
<keyword evidence="3" id="KW-1185">Reference proteome</keyword>
<feature type="chain" id="PRO_5014184657" evidence="1">
    <location>
        <begin position="18"/>
        <end position="859"/>
    </location>
</feature>
<accession>A0A2H9TID4</accession>
<protein>
    <submittedName>
        <fullName evidence="2">Uncharacterized protein</fullName>
    </submittedName>
</protein>
<organism evidence="2 3">
    <name type="scientific">Paramicrosporidium saccamoebae</name>
    <dbReference type="NCBI Taxonomy" id="1246581"/>
    <lineage>
        <taxon>Eukaryota</taxon>
        <taxon>Fungi</taxon>
        <taxon>Fungi incertae sedis</taxon>
        <taxon>Cryptomycota</taxon>
        <taxon>Cryptomycota incertae sedis</taxon>
        <taxon>Paramicrosporidium</taxon>
    </lineage>
</organism>
<dbReference type="EMBL" id="MTSL01000172">
    <property type="protein sequence ID" value="PJF17489.1"/>
    <property type="molecule type" value="Genomic_DNA"/>
</dbReference>
<evidence type="ECO:0000256" key="1">
    <source>
        <dbReference type="SAM" id="SignalP"/>
    </source>
</evidence>
<sequence>MTLFPLLLLSIVEIVAALGGPALGGIESFVEAMRRLDVQNVPCAVLDASCLSNPRHLALLHLRNYPAEHLFTTNFTARFASVNRWLDHLTLKSKIYERMTESQRGLLALVLRWAEGGTKGVLKLRRPFQFAAYLLRGQVEETVLKEISEERLTYVLQYGRSKEDPIVVEFLSPFVKSVSQCYSELDWLAPLDKEAKKMGLGSLRERVCSYSHTILEFLSKEAQAKETKMPRLETVLQPFLAYNPLLAFADPHLARIYKVAMAVDNAAHLELLSAMAPVSGIVSSNQLYTEYERYVFSARPRLSDAVWLRLCTGTDGQMVRLLDTVRGFTASLSSLANCRLMSFGMDGAMSLRERVQLVGTLIGEKFRGTFGRETEAALLILGRNEPAEALTRLHENPDLDVRLRLLYRIKDVGRHLLKTHGQDYSNLELLNGIVATVTAGMLLITDAEASQVLAQIVKCNLQDDDELRVFFRAIVDHSTTMTCASPLGDGALLSVDGVGGGSNAYLSLIHQILGFPVTIPTGISPFEIRKRNAHLLQLQTQDDSAYWELFALAILTAGTLAVKHVNAFWDAPTTASDYMKKMGEILCPNETFPELDGFSLVLNWHLLVPDHLARMDCSAYKDLVDQMCYGGIYSVSKRQVVIDRIVQKRPSSRSKDLSVLQTWSMHHLRVIEDAIDTNSPDLAVIMKNPATPHLLTIPLYGPIIRRILDHAYWRARYLALHFTPGAYEWSLLLELLDDYFQSLPLAERVFVLPKIVPDLQAHIAQHPALKKLERESVANFVGKAVIYGVPIHQWQIDSEAFREHLFRGITPPKTMDKDQIFKTAVLLGFGKDWAAIYTDRDALIHPLIEEPEEEPKEEL</sequence>